<accession>A0ABQ7AJ08</accession>
<feature type="compositionally biased region" description="Basic and acidic residues" evidence="1">
    <location>
        <begin position="212"/>
        <end position="227"/>
    </location>
</feature>
<evidence type="ECO:0008006" key="4">
    <source>
        <dbReference type="Google" id="ProtNLM"/>
    </source>
</evidence>
<dbReference type="EMBL" id="QGKV02002055">
    <property type="protein sequence ID" value="KAF3497704.1"/>
    <property type="molecule type" value="Genomic_DNA"/>
</dbReference>
<evidence type="ECO:0000313" key="2">
    <source>
        <dbReference type="EMBL" id="KAF3497704.1"/>
    </source>
</evidence>
<reference evidence="2 3" key="1">
    <citation type="journal article" date="2020" name="BMC Genomics">
        <title>Intraspecific diversification of the crop wild relative Brassica cretica Lam. using demographic model selection.</title>
        <authorList>
            <person name="Kioukis A."/>
            <person name="Michalopoulou V.A."/>
            <person name="Briers L."/>
            <person name="Pirintsos S."/>
            <person name="Studholme D.J."/>
            <person name="Pavlidis P."/>
            <person name="Sarris P.F."/>
        </authorList>
    </citation>
    <scope>NUCLEOTIDE SEQUENCE [LARGE SCALE GENOMIC DNA]</scope>
    <source>
        <strain evidence="3">cv. PFS-1207/04</strain>
    </source>
</reference>
<feature type="region of interest" description="Disordered" evidence="1">
    <location>
        <begin position="212"/>
        <end position="237"/>
    </location>
</feature>
<gene>
    <name evidence="2" type="ORF">DY000_02052202</name>
</gene>
<comment type="caution">
    <text evidence="2">The sequence shown here is derived from an EMBL/GenBank/DDBJ whole genome shotgun (WGS) entry which is preliminary data.</text>
</comment>
<dbReference type="Proteomes" id="UP000266723">
    <property type="component" value="Unassembled WGS sequence"/>
</dbReference>
<evidence type="ECO:0000313" key="3">
    <source>
        <dbReference type="Proteomes" id="UP000266723"/>
    </source>
</evidence>
<keyword evidence="3" id="KW-1185">Reference proteome</keyword>
<feature type="region of interest" description="Disordered" evidence="1">
    <location>
        <begin position="55"/>
        <end position="107"/>
    </location>
</feature>
<sequence length="276" mass="31069">MIRSVLEISDDFGAFWRYLEQAPEMTIELDPDLKPKSSPFYKIIPDEFYPRYMPRSTRSNNKTQLLFSPDPASLERSIRKEARSSSTDNTTCVSLDSAQPPSTQTLKSIDTEPRDMVAPLILVRNNNGDLHDQEGHLHNAAGQRIDAQRAAIPEPDANATGTTLLVDEAAQPRTLADYNRPDRYYTNRSAIRPPTIERDFELKAQAATALCSKDKREEKKKTNTDFHRNRRQRSHPSIVESHLLSEFRCLPVEELSSKSSSSAIAGPSTLSLSLLL</sequence>
<organism evidence="2 3">
    <name type="scientific">Brassica cretica</name>
    <name type="common">Mustard</name>
    <dbReference type="NCBI Taxonomy" id="69181"/>
    <lineage>
        <taxon>Eukaryota</taxon>
        <taxon>Viridiplantae</taxon>
        <taxon>Streptophyta</taxon>
        <taxon>Embryophyta</taxon>
        <taxon>Tracheophyta</taxon>
        <taxon>Spermatophyta</taxon>
        <taxon>Magnoliopsida</taxon>
        <taxon>eudicotyledons</taxon>
        <taxon>Gunneridae</taxon>
        <taxon>Pentapetalae</taxon>
        <taxon>rosids</taxon>
        <taxon>malvids</taxon>
        <taxon>Brassicales</taxon>
        <taxon>Brassicaceae</taxon>
        <taxon>Brassiceae</taxon>
        <taxon>Brassica</taxon>
    </lineage>
</organism>
<name>A0ABQ7AJ08_BRACR</name>
<evidence type="ECO:0000256" key="1">
    <source>
        <dbReference type="SAM" id="MobiDB-lite"/>
    </source>
</evidence>
<feature type="compositionally biased region" description="Polar residues" evidence="1">
    <location>
        <begin position="84"/>
        <end position="107"/>
    </location>
</feature>
<protein>
    <recommendedName>
        <fullName evidence="4">DUF4005 domain-containing protein</fullName>
    </recommendedName>
</protein>
<proteinExistence type="predicted"/>
<feature type="compositionally biased region" description="Polar residues" evidence="1">
    <location>
        <begin position="56"/>
        <end position="66"/>
    </location>
</feature>